<dbReference type="Proteomes" id="UP000199777">
    <property type="component" value="Unassembled WGS sequence"/>
</dbReference>
<proteinExistence type="predicted"/>
<accession>A0ABY1KY16</accession>
<keyword evidence="1" id="KW-1133">Transmembrane helix</keyword>
<protein>
    <recommendedName>
        <fullName evidence="4">PEP-CTERM protein-sorting domain-containing protein</fullName>
    </recommendedName>
</protein>
<organism evidence="2 3">
    <name type="scientific">Salimicrobium salexigens</name>
    <dbReference type="NCBI Taxonomy" id="908941"/>
    <lineage>
        <taxon>Bacteria</taxon>
        <taxon>Bacillati</taxon>
        <taxon>Bacillota</taxon>
        <taxon>Bacilli</taxon>
        <taxon>Bacillales</taxon>
        <taxon>Bacillaceae</taxon>
        <taxon>Salimicrobium</taxon>
    </lineage>
</organism>
<dbReference type="EMBL" id="FTOK01000005">
    <property type="protein sequence ID" value="SIS74802.1"/>
    <property type="molecule type" value="Genomic_DNA"/>
</dbReference>
<evidence type="ECO:0008006" key="4">
    <source>
        <dbReference type="Google" id="ProtNLM"/>
    </source>
</evidence>
<gene>
    <name evidence="2" type="ORF">SAMN05421758_1055</name>
</gene>
<keyword evidence="1" id="KW-0472">Membrane</keyword>
<evidence type="ECO:0000313" key="2">
    <source>
        <dbReference type="EMBL" id="SIS74802.1"/>
    </source>
</evidence>
<sequence>MALIVYLFFDYFSLGLTVGFIFGVILLALITTVLRKRIK</sequence>
<feature type="transmembrane region" description="Helical" evidence="1">
    <location>
        <begin position="12"/>
        <end position="34"/>
    </location>
</feature>
<evidence type="ECO:0000313" key="3">
    <source>
        <dbReference type="Proteomes" id="UP000199777"/>
    </source>
</evidence>
<evidence type="ECO:0000256" key="1">
    <source>
        <dbReference type="SAM" id="Phobius"/>
    </source>
</evidence>
<keyword evidence="1" id="KW-0812">Transmembrane</keyword>
<reference evidence="2 3" key="1">
    <citation type="submission" date="2017-01" db="EMBL/GenBank/DDBJ databases">
        <authorList>
            <person name="Varghese N."/>
            <person name="Submissions S."/>
        </authorList>
    </citation>
    <scope>NUCLEOTIDE SEQUENCE [LARGE SCALE GENOMIC DNA]</scope>
    <source>
        <strain evidence="2 3">DSM 22782</strain>
    </source>
</reference>
<keyword evidence="3" id="KW-1185">Reference proteome</keyword>
<comment type="caution">
    <text evidence="2">The sequence shown here is derived from an EMBL/GenBank/DDBJ whole genome shotgun (WGS) entry which is preliminary data.</text>
</comment>
<name>A0ABY1KY16_9BACI</name>